<evidence type="ECO:0000256" key="1">
    <source>
        <dbReference type="SAM" id="MobiDB-lite"/>
    </source>
</evidence>
<dbReference type="Proteomes" id="UP001457282">
    <property type="component" value="Unassembled WGS sequence"/>
</dbReference>
<evidence type="ECO:0000313" key="2">
    <source>
        <dbReference type="EMBL" id="KAK9901171.1"/>
    </source>
</evidence>
<keyword evidence="3" id="KW-1185">Reference proteome</keyword>
<reference evidence="2 3" key="1">
    <citation type="journal article" date="2023" name="G3 (Bethesda)">
        <title>A chromosome-length genome assembly and annotation of blackberry (Rubus argutus, cv. 'Hillquist').</title>
        <authorList>
            <person name="Bruna T."/>
            <person name="Aryal R."/>
            <person name="Dudchenko O."/>
            <person name="Sargent D.J."/>
            <person name="Mead D."/>
            <person name="Buti M."/>
            <person name="Cavallini A."/>
            <person name="Hytonen T."/>
            <person name="Andres J."/>
            <person name="Pham M."/>
            <person name="Weisz D."/>
            <person name="Mascagni F."/>
            <person name="Usai G."/>
            <person name="Natali L."/>
            <person name="Bassil N."/>
            <person name="Fernandez G.E."/>
            <person name="Lomsadze A."/>
            <person name="Armour M."/>
            <person name="Olukolu B."/>
            <person name="Poorten T."/>
            <person name="Britton C."/>
            <person name="Davik J."/>
            <person name="Ashrafi H."/>
            <person name="Aiden E.L."/>
            <person name="Borodovsky M."/>
            <person name="Worthington M."/>
        </authorList>
    </citation>
    <scope>NUCLEOTIDE SEQUENCE [LARGE SCALE GENOMIC DNA]</scope>
    <source>
        <strain evidence="2">PI 553951</strain>
    </source>
</reference>
<dbReference type="EMBL" id="JBEDUW010000324">
    <property type="protein sequence ID" value="KAK9901171.1"/>
    <property type="molecule type" value="Genomic_DNA"/>
</dbReference>
<organism evidence="2 3">
    <name type="scientific">Rubus argutus</name>
    <name type="common">Southern blackberry</name>
    <dbReference type="NCBI Taxonomy" id="59490"/>
    <lineage>
        <taxon>Eukaryota</taxon>
        <taxon>Viridiplantae</taxon>
        <taxon>Streptophyta</taxon>
        <taxon>Embryophyta</taxon>
        <taxon>Tracheophyta</taxon>
        <taxon>Spermatophyta</taxon>
        <taxon>Magnoliopsida</taxon>
        <taxon>eudicotyledons</taxon>
        <taxon>Gunneridae</taxon>
        <taxon>Pentapetalae</taxon>
        <taxon>rosids</taxon>
        <taxon>fabids</taxon>
        <taxon>Rosales</taxon>
        <taxon>Rosaceae</taxon>
        <taxon>Rosoideae</taxon>
        <taxon>Rosoideae incertae sedis</taxon>
        <taxon>Rubus</taxon>
    </lineage>
</organism>
<dbReference type="AlphaFoldDB" id="A0AAW1VJ73"/>
<proteinExistence type="predicted"/>
<protein>
    <submittedName>
        <fullName evidence="2">Uncharacterized protein</fullName>
    </submittedName>
</protein>
<evidence type="ECO:0000313" key="3">
    <source>
        <dbReference type="Proteomes" id="UP001457282"/>
    </source>
</evidence>
<comment type="caution">
    <text evidence="2">The sequence shown here is derived from an EMBL/GenBank/DDBJ whole genome shotgun (WGS) entry which is preliminary data.</text>
</comment>
<gene>
    <name evidence="2" type="ORF">M0R45_002229</name>
</gene>
<name>A0AAW1VJ73_RUBAR</name>
<feature type="region of interest" description="Disordered" evidence="1">
    <location>
        <begin position="104"/>
        <end position="126"/>
    </location>
</feature>
<accession>A0AAW1VJ73</accession>
<sequence length="158" mass="17047">MLCFTKLISSAASNHDIVPVKPVLKFQIQSQAPRPDNQATTTTATQARRCCPFHRQPIPCHRRFRHHVLDHHLPPSISPSRARSPSATALLLSHLRESPSSAASSLSSAINAQTTTPSPPLSPSLLLHIKSPQASQSATAIPCHLLPASSLRDRAGPR</sequence>